<dbReference type="Gene3D" id="3.40.50.2000">
    <property type="entry name" value="Glycogen Phosphorylase B"/>
    <property type="match status" value="2"/>
</dbReference>
<dbReference type="Proteomes" id="UP001501461">
    <property type="component" value="Unassembled WGS sequence"/>
</dbReference>
<dbReference type="Pfam" id="PF13439">
    <property type="entry name" value="Glyco_transf_4"/>
    <property type="match status" value="1"/>
</dbReference>
<name>A0ABP5G5E5_9MICC</name>
<comment type="caution">
    <text evidence="5">The sequence shown here is derived from an EMBL/GenBank/DDBJ whole genome shotgun (WGS) entry which is preliminary data.</text>
</comment>
<evidence type="ECO:0000256" key="1">
    <source>
        <dbReference type="ARBA" id="ARBA00022676"/>
    </source>
</evidence>
<dbReference type="InterPro" id="IPR028098">
    <property type="entry name" value="Glyco_trans_4-like_N"/>
</dbReference>
<keyword evidence="6" id="KW-1185">Reference proteome</keyword>
<dbReference type="InterPro" id="IPR001296">
    <property type="entry name" value="Glyco_trans_1"/>
</dbReference>
<organism evidence="5 6">
    <name type="scientific">Yaniella flava</name>
    <dbReference type="NCBI Taxonomy" id="287930"/>
    <lineage>
        <taxon>Bacteria</taxon>
        <taxon>Bacillati</taxon>
        <taxon>Actinomycetota</taxon>
        <taxon>Actinomycetes</taxon>
        <taxon>Micrococcales</taxon>
        <taxon>Micrococcaceae</taxon>
        <taxon>Yaniella</taxon>
    </lineage>
</organism>
<sequence length="408" mass="43333">MGEQLTIVMVSMHTSPLAQPGQGDAGGMNVYVRNLSDALIAAGHQVLSFTRKTSAGDTTVVVDETTGSQVVYLPAGDPDLPKEALREVTTPFADALVASVRQHARHRVILHSHYWLSGLVALEASPRLEAPVVHTMHTLGATKNSSAPGTEPNHRVEHEAFLATRADVLTANTVVEKAEIVHYSGAPEDRVQVVHPGVDHEVFQPEGSTTWPGREPEAGPKILFAGRLQSYKGPHVIVDALAVLRERGFDWLPVVHFTGAVSGSGDYDVSARAHTLGVAQYCSFSPPVTPPALASYMRASEVVVMPSVSESFGLVAVEAQACGTPVVAHNSGGLATAVADGVSGQLIDSLDAAHWADVLATVVEQPQRWKAYGEAATRHAAQFSWSVMAERMVDVYATVATTSATKCF</sequence>
<dbReference type="InterPro" id="IPR050194">
    <property type="entry name" value="Glycosyltransferase_grp1"/>
</dbReference>
<reference evidence="6" key="1">
    <citation type="journal article" date="2019" name="Int. J. Syst. Evol. Microbiol.">
        <title>The Global Catalogue of Microorganisms (GCM) 10K type strain sequencing project: providing services to taxonomists for standard genome sequencing and annotation.</title>
        <authorList>
            <consortium name="The Broad Institute Genomics Platform"/>
            <consortium name="The Broad Institute Genome Sequencing Center for Infectious Disease"/>
            <person name="Wu L."/>
            <person name="Ma J."/>
        </authorList>
    </citation>
    <scope>NUCLEOTIDE SEQUENCE [LARGE SCALE GENOMIC DNA]</scope>
    <source>
        <strain evidence="6">JCM 13595</strain>
    </source>
</reference>
<dbReference type="EMBL" id="BAAAMN010000036">
    <property type="protein sequence ID" value="GAA2038237.1"/>
    <property type="molecule type" value="Genomic_DNA"/>
</dbReference>
<accession>A0ABP5G5E5</accession>
<evidence type="ECO:0000259" key="3">
    <source>
        <dbReference type="Pfam" id="PF00534"/>
    </source>
</evidence>
<evidence type="ECO:0000256" key="2">
    <source>
        <dbReference type="ARBA" id="ARBA00022679"/>
    </source>
</evidence>
<evidence type="ECO:0000313" key="6">
    <source>
        <dbReference type="Proteomes" id="UP001501461"/>
    </source>
</evidence>
<dbReference type="PANTHER" id="PTHR45947:SF13">
    <property type="entry name" value="TRANSFERASE"/>
    <property type="match status" value="1"/>
</dbReference>
<keyword evidence="2" id="KW-0808">Transferase</keyword>
<dbReference type="RefSeq" id="WP_343957857.1">
    <property type="nucleotide sequence ID" value="NZ_BAAAMN010000036.1"/>
</dbReference>
<dbReference type="Pfam" id="PF00534">
    <property type="entry name" value="Glycos_transf_1"/>
    <property type="match status" value="1"/>
</dbReference>
<feature type="domain" description="Glycosyltransferase subfamily 4-like N-terminal" evidence="4">
    <location>
        <begin position="26"/>
        <end position="201"/>
    </location>
</feature>
<evidence type="ECO:0000259" key="4">
    <source>
        <dbReference type="Pfam" id="PF13439"/>
    </source>
</evidence>
<keyword evidence="1" id="KW-0328">Glycosyltransferase</keyword>
<feature type="domain" description="Glycosyl transferase family 1" evidence="3">
    <location>
        <begin position="214"/>
        <end position="377"/>
    </location>
</feature>
<gene>
    <name evidence="5" type="primary">mshA</name>
    <name evidence="5" type="ORF">GCM10009720_18420</name>
</gene>
<evidence type="ECO:0000313" key="5">
    <source>
        <dbReference type="EMBL" id="GAA2038237.1"/>
    </source>
</evidence>
<dbReference type="SUPFAM" id="SSF53756">
    <property type="entry name" value="UDP-Glycosyltransferase/glycogen phosphorylase"/>
    <property type="match status" value="1"/>
</dbReference>
<proteinExistence type="predicted"/>
<dbReference type="PANTHER" id="PTHR45947">
    <property type="entry name" value="SULFOQUINOVOSYL TRANSFERASE SQD2"/>
    <property type="match status" value="1"/>
</dbReference>
<protein>
    <submittedName>
        <fullName evidence="5">D-inositol-3-phosphate glycosyltransferase</fullName>
    </submittedName>
</protein>